<sequence>MMIRCFTRCSMDSSTGRAISPSRQKRQQPRSSQTLQSFDGFDERPLPAADATFDANLNEKRSRS</sequence>
<dbReference type="Proteomes" id="UP000195569">
    <property type="component" value="Unassembled WGS sequence"/>
</dbReference>
<proteinExistence type="predicted"/>
<dbReference type="AlphaFoldDB" id="A0A1N7SN60"/>
<evidence type="ECO:0000313" key="3">
    <source>
        <dbReference type="Proteomes" id="UP000195569"/>
    </source>
</evidence>
<dbReference type="EMBL" id="CYGY02000065">
    <property type="protein sequence ID" value="SIT48866.1"/>
    <property type="molecule type" value="Genomic_DNA"/>
</dbReference>
<reference evidence="2" key="1">
    <citation type="submission" date="2016-12" db="EMBL/GenBank/DDBJ databases">
        <authorList>
            <person name="Moulin L."/>
        </authorList>
    </citation>
    <scope>NUCLEOTIDE SEQUENCE [LARGE SCALE GENOMIC DNA]</scope>
    <source>
        <strain evidence="2">STM 7183</strain>
    </source>
</reference>
<organism evidence="2 3">
    <name type="scientific">Paraburkholderia piptadeniae</name>
    <dbReference type="NCBI Taxonomy" id="1701573"/>
    <lineage>
        <taxon>Bacteria</taxon>
        <taxon>Pseudomonadati</taxon>
        <taxon>Pseudomonadota</taxon>
        <taxon>Betaproteobacteria</taxon>
        <taxon>Burkholderiales</taxon>
        <taxon>Burkholderiaceae</taxon>
        <taxon>Paraburkholderia</taxon>
    </lineage>
</organism>
<comment type="caution">
    <text evidence="2">The sequence shown here is derived from an EMBL/GenBank/DDBJ whole genome shotgun (WGS) entry which is preliminary data.</text>
</comment>
<evidence type="ECO:0000313" key="2">
    <source>
        <dbReference type="EMBL" id="SIT48866.1"/>
    </source>
</evidence>
<evidence type="ECO:0000256" key="1">
    <source>
        <dbReference type="SAM" id="MobiDB-lite"/>
    </source>
</evidence>
<gene>
    <name evidence="2" type="ORF">BN2476_650094</name>
</gene>
<accession>A0A1N7SN60</accession>
<protein>
    <submittedName>
        <fullName evidence="2">Uncharacterized protein</fullName>
    </submittedName>
</protein>
<name>A0A1N7SN60_9BURK</name>
<feature type="region of interest" description="Disordered" evidence="1">
    <location>
        <begin position="1"/>
        <end position="64"/>
    </location>
</feature>
<keyword evidence="3" id="KW-1185">Reference proteome</keyword>